<evidence type="ECO:0000256" key="1">
    <source>
        <dbReference type="ARBA" id="ARBA00022691"/>
    </source>
</evidence>
<evidence type="ECO:0000256" key="6">
    <source>
        <dbReference type="ARBA" id="ARBA00023145"/>
    </source>
</evidence>
<dbReference type="InterPro" id="IPR017716">
    <property type="entry name" value="S-AdoMet_deCOase_pro-enz"/>
</dbReference>
<dbReference type="GO" id="GO:0005829">
    <property type="term" value="C:cytosol"/>
    <property type="evidence" value="ECO:0007669"/>
    <property type="project" value="TreeGrafter"/>
</dbReference>
<keyword evidence="6 10" id="KW-0865">Zymogen</keyword>
<comment type="caution">
    <text evidence="11">The sequence shown here is derived from an EMBL/GenBank/DDBJ whole genome shotgun (WGS) entry which is preliminary data.</text>
</comment>
<organism evidence="11 12">
    <name type="scientific">Sandarakinorhabdus glacialis</name>
    <dbReference type="NCBI Taxonomy" id="1614636"/>
    <lineage>
        <taxon>Bacteria</taxon>
        <taxon>Pseudomonadati</taxon>
        <taxon>Pseudomonadota</taxon>
        <taxon>Alphaproteobacteria</taxon>
        <taxon>Sphingomonadales</taxon>
        <taxon>Sphingosinicellaceae</taxon>
        <taxon>Sandarakinorhabdus</taxon>
    </lineage>
</organism>
<evidence type="ECO:0000313" key="12">
    <source>
        <dbReference type="Proteomes" id="UP000635071"/>
    </source>
</evidence>
<dbReference type="InterPro" id="IPR042284">
    <property type="entry name" value="AdoMetDC_N"/>
</dbReference>
<sequence>MTVTPNGTHLLADLYGCQHLADPAAIEAALRAAVAAACATLVDIRLHHFGPAQGVTGVALLAESHISIHSWPEHGYAAIDIFLCGAAHDIKGALSALVTALEAESVTSHIFTRGMASTAGHIQFPVSPG</sequence>
<feature type="modified residue" description="Pyruvic acid (Ser); by autocatalysis" evidence="10">
    <location>
        <position position="64"/>
    </location>
</feature>
<evidence type="ECO:0000256" key="7">
    <source>
        <dbReference type="ARBA" id="ARBA00023239"/>
    </source>
</evidence>
<dbReference type="GO" id="GO:0008295">
    <property type="term" value="P:spermidine biosynthetic process"/>
    <property type="evidence" value="ECO:0007669"/>
    <property type="project" value="UniProtKB-UniRule"/>
</dbReference>
<comment type="pathway">
    <text evidence="10">Amine and polyamine biosynthesis; S-adenosylmethioninamine biosynthesis; S-adenosylmethioninamine from S-adenosyl-L-methionine: step 1/1.</text>
</comment>
<evidence type="ECO:0000256" key="4">
    <source>
        <dbReference type="ARBA" id="ARBA00023066"/>
    </source>
</evidence>
<feature type="active site" description="Proton donor; for catalytic activity" evidence="10">
    <location>
        <position position="84"/>
    </location>
</feature>
<dbReference type="PANTHER" id="PTHR33866:SF2">
    <property type="entry name" value="S-ADENOSYLMETHIONINE DECARBOXYLASE PROENZYME"/>
    <property type="match status" value="1"/>
</dbReference>
<keyword evidence="1 10" id="KW-0949">S-adenosyl-L-methionine</keyword>
<keyword evidence="5 10" id="KW-0620">Polyamine biosynthesis</keyword>
<dbReference type="Gene3D" id="3.30.160.750">
    <property type="match status" value="1"/>
</dbReference>
<feature type="chain" id="PRO_5038183081" description="S-adenosylmethionine decarboxylase beta chain" evidence="10">
    <location>
        <begin position="1"/>
        <end position="63"/>
    </location>
</feature>
<evidence type="ECO:0000256" key="9">
    <source>
        <dbReference type="ARBA" id="ARBA00023317"/>
    </source>
</evidence>
<dbReference type="InterPro" id="IPR042286">
    <property type="entry name" value="AdoMetDC_C"/>
</dbReference>
<evidence type="ECO:0000256" key="5">
    <source>
        <dbReference type="ARBA" id="ARBA00023115"/>
    </source>
</evidence>
<dbReference type="EC" id="4.1.1.50" evidence="10"/>
<feature type="chain" id="PRO_5038183080" description="S-adenosylmethionine decarboxylase alpha chain" evidence="10">
    <location>
        <begin position="64"/>
        <end position="129"/>
    </location>
</feature>
<keyword evidence="12" id="KW-1185">Reference proteome</keyword>
<dbReference type="AlphaFoldDB" id="A0A917EC42"/>
<keyword evidence="2 10" id="KW-0210">Decarboxylase</keyword>
<evidence type="ECO:0000256" key="8">
    <source>
        <dbReference type="ARBA" id="ARBA00023270"/>
    </source>
</evidence>
<comment type="PTM">
    <text evidence="10">Is synthesized initially as an inactive proenzyme. Formation of the active enzyme involves a self-maturation process in which the active site pyruvoyl group is generated from an internal serine residue via an autocatalytic post-translational modification. Two non-identical subunits are generated from the proenzyme in this reaction, and the pyruvate is formed at the N-terminus of the alpha chain, which is derived from the carboxyl end of the proenzyme. The post-translation cleavage follows an unusual pathway, termed non-hydrolytic serinolysis, in which the side chain hydroxyl group of the serine supplies its oxygen atom to form the C-terminus of the beta chain, while the remainder of the serine residue undergoes an oxidative deamination to produce ammonia and the pyruvoyl group blocking the N-terminus of the alpha chain.</text>
</comment>
<dbReference type="NCBIfam" id="TIGR03330">
    <property type="entry name" value="SAM_DCase_Bsu"/>
    <property type="match status" value="1"/>
</dbReference>
<dbReference type="SUPFAM" id="SSF56276">
    <property type="entry name" value="S-adenosylmethionine decarboxylase"/>
    <property type="match status" value="1"/>
</dbReference>
<evidence type="ECO:0000256" key="2">
    <source>
        <dbReference type="ARBA" id="ARBA00022793"/>
    </source>
</evidence>
<accession>A0A917EC42</accession>
<keyword evidence="8 10" id="KW-0704">Schiff base</keyword>
<dbReference type="GO" id="GO:0004014">
    <property type="term" value="F:adenosylmethionine decarboxylase activity"/>
    <property type="evidence" value="ECO:0007669"/>
    <property type="project" value="UniProtKB-UniRule"/>
</dbReference>
<comment type="function">
    <text evidence="10">Catalyzes the decarboxylation of S-adenosylmethionine to S-adenosylmethioninamine (dcAdoMet), the propylamine donor required for the synthesis of the polyamines spermine and spermidine from the diamine putrescine.</text>
</comment>
<evidence type="ECO:0000313" key="11">
    <source>
        <dbReference type="EMBL" id="GGE20105.1"/>
    </source>
</evidence>
<keyword evidence="9 10" id="KW-0670">Pyruvate</keyword>
<dbReference type="InterPro" id="IPR016067">
    <property type="entry name" value="S-AdoMet_deCO2ase_core"/>
</dbReference>
<feature type="active site" description="Proton acceptor; for processing activity" evidence="10">
    <location>
        <position position="69"/>
    </location>
</feature>
<keyword evidence="7 10" id="KW-0456">Lyase</keyword>
<evidence type="ECO:0000256" key="3">
    <source>
        <dbReference type="ARBA" id="ARBA00022813"/>
    </source>
</evidence>
<feature type="site" description="Cleavage (non-hydrolytic); by autolysis" evidence="10">
    <location>
        <begin position="63"/>
        <end position="64"/>
    </location>
</feature>
<feature type="active site" description="Schiff-base intermediate with substrate; via pyruvic acid" evidence="10">
    <location>
        <position position="64"/>
    </location>
</feature>
<keyword evidence="3 10" id="KW-0068">Autocatalytic cleavage</keyword>
<gene>
    <name evidence="10" type="primary">speH</name>
    <name evidence="11" type="ORF">GCM10011529_28390</name>
</gene>
<comment type="catalytic activity">
    <reaction evidence="10">
        <text>S-adenosyl-L-methionine + H(+) = S-adenosyl 3-(methylsulfanyl)propylamine + CO2</text>
        <dbReference type="Rhea" id="RHEA:15981"/>
        <dbReference type="ChEBI" id="CHEBI:15378"/>
        <dbReference type="ChEBI" id="CHEBI:16526"/>
        <dbReference type="ChEBI" id="CHEBI:57443"/>
        <dbReference type="ChEBI" id="CHEBI:59789"/>
        <dbReference type="EC" id="4.1.1.50"/>
    </reaction>
</comment>
<evidence type="ECO:0000256" key="10">
    <source>
        <dbReference type="HAMAP-Rule" id="MF_00464"/>
    </source>
</evidence>
<proteinExistence type="inferred from homology"/>
<comment type="cofactor">
    <cofactor evidence="10">
        <name>pyruvate</name>
        <dbReference type="ChEBI" id="CHEBI:15361"/>
    </cofactor>
    <text evidence="10">Binds 1 pyruvoyl group covalently per subunit.</text>
</comment>
<comment type="similarity">
    <text evidence="10">Belongs to the prokaryotic AdoMetDC family. Type 1 subfamily.</text>
</comment>
<keyword evidence="4 10" id="KW-0745">Spermidine biosynthesis</keyword>
<protein>
    <recommendedName>
        <fullName evidence="10">S-adenosylmethionine decarboxylase proenzyme</fullName>
        <shortName evidence="10">AdoMetDC</shortName>
        <shortName evidence="10">SAMDC</shortName>
        <ecNumber evidence="10">4.1.1.50</ecNumber>
    </recommendedName>
    <component>
        <recommendedName>
            <fullName evidence="10">S-adenosylmethionine decarboxylase beta chain</fullName>
        </recommendedName>
    </component>
    <component>
        <recommendedName>
            <fullName evidence="10">S-adenosylmethionine decarboxylase alpha chain</fullName>
        </recommendedName>
    </component>
</protein>
<comment type="subunit">
    <text evidence="10">Heterotetramer of two alpha and two beta chains arranged as a dimer of alpha/beta heterodimers.</text>
</comment>
<dbReference type="EMBL" id="BMJM01000013">
    <property type="protein sequence ID" value="GGE20105.1"/>
    <property type="molecule type" value="Genomic_DNA"/>
</dbReference>
<dbReference type="Gene3D" id="3.30.360.110">
    <property type="entry name" value="S-adenosylmethionine decarboxylase domain"/>
    <property type="match status" value="1"/>
</dbReference>
<dbReference type="PANTHER" id="PTHR33866">
    <property type="entry name" value="S-ADENOSYLMETHIONINE DECARBOXYLASE PROENZYME"/>
    <property type="match status" value="1"/>
</dbReference>
<dbReference type="Proteomes" id="UP000635071">
    <property type="component" value="Unassembled WGS sequence"/>
</dbReference>
<reference evidence="11" key="1">
    <citation type="journal article" date="2014" name="Int. J. Syst. Evol. Microbiol.">
        <title>Complete genome sequence of Corynebacterium casei LMG S-19264T (=DSM 44701T), isolated from a smear-ripened cheese.</title>
        <authorList>
            <consortium name="US DOE Joint Genome Institute (JGI-PGF)"/>
            <person name="Walter F."/>
            <person name="Albersmeier A."/>
            <person name="Kalinowski J."/>
            <person name="Ruckert C."/>
        </authorList>
    </citation>
    <scope>NUCLEOTIDE SEQUENCE</scope>
    <source>
        <strain evidence="11">CGMCC 1.15519</strain>
    </source>
</reference>
<name>A0A917EC42_9SPHN</name>
<dbReference type="RefSeq" id="WP_188763882.1">
    <property type="nucleotide sequence ID" value="NZ_BMJM01000013.1"/>
</dbReference>
<dbReference type="HAMAP" id="MF_00464">
    <property type="entry name" value="AdoMetDC_1"/>
    <property type="match status" value="1"/>
</dbReference>
<reference evidence="11" key="2">
    <citation type="submission" date="2020-09" db="EMBL/GenBank/DDBJ databases">
        <authorList>
            <person name="Sun Q."/>
            <person name="Zhou Y."/>
        </authorList>
    </citation>
    <scope>NUCLEOTIDE SEQUENCE</scope>
    <source>
        <strain evidence="11">CGMCC 1.15519</strain>
    </source>
</reference>
<dbReference type="InterPro" id="IPR003826">
    <property type="entry name" value="AdoMetDC_fam_prok"/>
</dbReference>
<dbReference type="Pfam" id="PF02675">
    <property type="entry name" value="AdoMet_dc"/>
    <property type="match status" value="1"/>
</dbReference>